<evidence type="ECO:0000259" key="5">
    <source>
        <dbReference type="Pfam" id="PF01628"/>
    </source>
</evidence>
<sequence length="233" mass="26274">MDSNTRKQDVLRLIVETFVHTNQPVGSIQVAEQLPYEVSSATIRNDMGEMTALGLLAQPHTSAGRIPTELGYQHYVKLLVQRQKELSKKQQEVLGRYFKNISDLQARYKAAAEMLAKQTGNVSFLMDATQNVYLSGLSQMAQLPEFEDLAFRSRMMEAIEKPQEFVQSLGDMADNNTQVLIGNNPRMKNATVVISQFGPLGHKRVISIIGPTRMQYNKALPLVNYMKKLLEEL</sequence>
<dbReference type="InterPro" id="IPR021153">
    <property type="entry name" value="HrcA_C"/>
</dbReference>
<evidence type="ECO:0000256" key="3">
    <source>
        <dbReference type="ARBA" id="ARBA00023016"/>
    </source>
</evidence>
<keyword evidence="1" id="KW-0678">Repressor</keyword>
<evidence type="ECO:0000256" key="2">
    <source>
        <dbReference type="ARBA" id="ARBA00023015"/>
    </source>
</evidence>
<dbReference type="PANTHER" id="PTHR34824:SF1">
    <property type="entry name" value="HEAT-INDUCIBLE TRANSCRIPTION REPRESSOR HRCA"/>
    <property type="match status" value="1"/>
</dbReference>
<evidence type="ECO:0000313" key="6">
    <source>
        <dbReference type="EMBL" id="OGB85411.1"/>
    </source>
</evidence>
<dbReference type="InterPro" id="IPR029016">
    <property type="entry name" value="GAF-like_dom_sf"/>
</dbReference>
<dbReference type="GO" id="GO:0003677">
    <property type="term" value="F:DNA binding"/>
    <property type="evidence" value="ECO:0007669"/>
    <property type="project" value="InterPro"/>
</dbReference>
<dbReference type="InterPro" id="IPR036388">
    <property type="entry name" value="WH-like_DNA-bd_sf"/>
</dbReference>
<dbReference type="PANTHER" id="PTHR34824">
    <property type="entry name" value="HEAT-INDUCIBLE TRANSCRIPTION REPRESSOR HRCA"/>
    <property type="match status" value="1"/>
</dbReference>
<dbReference type="SUPFAM" id="SSF46785">
    <property type="entry name" value="Winged helix' DNA-binding domain"/>
    <property type="match status" value="1"/>
</dbReference>
<dbReference type="SUPFAM" id="SSF55781">
    <property type="entry name" value="GAF domain-like"/>
    <property type="match status" value="1"/>
</dbReference>
<dbReference type="EMBL" id="METE01000004">
    <property type="protein sequence ID" value="OGB85411.1"/>
    <property type="molecule type" value="Genomic_DNA"/>
</dbReference>
<reference evidence="6 7" key="1">
    <citation type="journal article" date="2016" name="Nat. Commun.">
        <title>Thousands of microbial genomes shed light on interconnected biogeochemical processes in an aquifer system.</title>
        <authorList>
            <person name="Anantharaman K."/>
            <person name="Brown C.T."/>
            <person name="Hug L.A."/>
            <person name="Sharon I."/>
            <person name="Castelle C.J."/>
            <person name="Probst A.J."/>
            <person name="Thomas B.C."/>
            <person name="Singh A."/>
            <person name="Wilkins M.J."/>
            <person name="Karaoz U."/>
            <person name="Brodie E.L."/>
            <person name="Williams K.H."/>
            <person name="Hubbard S.S."/>
            <person name="Banfield J.F."/>
        </authorList>
    </citation>
    <scope>NUCLEOTIDE SEQUENCE [LARGE SCALE GENOMIC DNA]</scope>
</reference>
<keyword evidence="2" id="KW-0805">Transcription regulation</keyword>
<dbReference type="GO" id="GO:0045892">
    <property type="term" value="P:negative regulation of DNA-templated transcription"/>
    <property type="evidence" value="ECO:0007669"/>
    <property type="project" value="TreeGrafter"/>
</dbReference>
<dbReference type="STRING" id="1798539.A2994_02185"/>
<dbReference type="AlphaFoldDB" id="A0A1F4PNZ3"/>
<protein>
    <recommendedName>
        <fullName evidence="5">Heat-inducible transcription repressor HrcA C-terminal domain-containing protein</fullName>
    </recommendedName>
</protein>
<dbReference type="Pfam" id="PF01628">
    <property type="entry name" value="HrcA"/>
    <property type="match status" value="1"/>
</dbReference>
<keyword evidence="4" id="KW-0804">Transcription</keyword>
<evidence type="ECO:0000256" key="1">
    <source>
        <dbReference type="ARBA" id="ARBA00022491"/>
    </source>
</evidence>
<evidence type="ECO:0000313" key="7">
    <source>
        <dbReference type="Proteomes" id="UP000179010"/>
    </source>
</evidence>
<name>A0A1F4PNZ3_UNCK3</name>
<dbReference type="InterPro" id="IPR002571">
    <property type="entry name" value="HrcA"/>
</dbReference>
<comment type="caution">
    <text evidence="6">The sequence shown here is derived from an EMBL/GenBank/DDBJ whole genome shotgun (WGS) entry which is preliminary data.</text>
</comment>
<accession>A0A1F4PNZ3</accession>
<keyword evidence="3" id="KW-0346">Stress response</keyword>
<dbReference type="Gene3D" id="1.10.10.10">
    <property type="entry name" value="Winged helix-like DNA-binding domain superfamily/Winged helix DNA-binding domain"/>
    <property type="match status" value="1"/>
</dbReference>
<organism evidence="6 7">
    <name type="scientific">candidate division Kazan bacterium RIFCSPLOWO2_01_FULL_48_13</name>
    <dbReference type="NCBI Taxonomy" id="1798539"/>
    <lineage>
        <taxon>Bacteria</taxon>
        <taxon>Bacteria division Kazan-3B-28</taxon>
    </lineage>
</organism>
<feature type="domain" description="Heat-inducible transcription repressor HrcA C-terminal" evidence="5">
    <location>
        <begin position="95"/>
        <end position="219"/>
    </location>
</feature>
<dbReference type="Proteomes" id="UP000179010">
    <property type="component" value="Unassembled WGS sequence"/>
</dbReference>
<gene>
    <name evidence="6" type="ORF">A2994_02185</name>
</gene>
<evidence type="ECO:0000256" key="4">
    <source>
        <dbReference type="ARBA" id="ARBA00023163"/>
    </source>
</evidence>
<dbReference type="InterPro" id="IPR036390">
    <property type="entry name" value="WH_DNA-bd_sf"/>
</dbReference>
<proteinExistence type="predicted"/>
<dbReference type="Gene3D" id="3.30.450.40">
    <property type="match status" value="1"/>
</dbReference>